<feature type="transmembrane region" description="Helical" evidence="4">
    <location>
        <begin position="507"/>
        <end position="523"/>
    </location>
</feature>
<dbReference type="InterPro" id="IPR036612">
    <property type="entry name" value="KH_dom_type_1_sf"/>
</dbReference>
<evidence type="ECO:0000256" key="2">
    <source>
        <dbReference type="ARBA" id="ARBA00022884"/>
    </source>
</evidence>
<name>A0ABR4Q7X4_9CEST</name>
<dbReference type="Gene3D" id="3.30.1370.10">
    <property type="entry name" value="K Homology domain, type 1"/>
    <property type="match status" value="1"/>
</dbReference>
<dbReference type="Gene3D" id="1.20.5.4010">
    <property type="match status" value="1"/>
</dbReference>
<evidence type="ECO:0000313" key="6">
    <source>
        <dbReference type="EMBL" id="KAL5105473.1"/>
    </source>
</evidence>
<protein>
    <recommendedName>
        <fullName evidence="5">K Homology domain-containing protein</fullName>
    </recommendedName>
</protein>
<feature type="transmembrane region" description="Helical" evidence="4">
    <location>
        <begin position="446"/>
        <end position="462"/>
    </location>
</feature>
<evidence type="ECO:0000313" key="7">
    <source>
        <dbReference type="Proteomes" id="UP001651158"/>
    </source>
</evidence>
<evidence type="ECO:0000259" key="5">
    <source>
        <dbReference type="SMART" id="SM00322"/>
    </source>
</evidence>
<dbReference type="PANTHER" id="PTHR11208">
    <property type="entry name" value="RNA-BINDING PROTEIN RELATED"/>
    <property type="match status" value="1"/>
</dbReference>
<keyword evidence="7" id="KW-1185">Reference proteome</keyword>
<dbReference type="InterPro" id="IPR032377">
    <property type="entry name" value="STAR_dimer"/>
</dbReference>
<feature type="transmembrane region" description="Helical" evidence="4">
    <location>
        <begin position="482"/>
        <end position="501"/>
    </location>
</feature>
<gene>
    <name evidence="6" type="ORF">TcWFU_005333</name>
</gene>
<keyword evidence="1" id="KW-0217">Developmental protein</keyword>
<proteinExistence type="predicted"/>
<keyword evidence="4" id="KW-0812">Transmembrane</keyword>
<dbReference type="EMBL" id="JAKROA010000008">
    <property type="protein sequence ID" value="KAL5105473.1"/>
    <property type="molecule type" value="Genomic_DNA"/>
</dbReference>
<evidence type="ECO:0000256" key="1">
    <source>
        <dbReference type="ARBA" id="ARBA00022473"/>
    </source>
</evidence>
<dbReference type="InterPro" id="IPR004087">
    <property type="entry name" value="KH_dom"/>
</dbReference>
<keyword evidence="4" id="KW-1133">Transmembrane helix</keyword>
<accession>A0ABR4Q7X4</accession>
<evidence type="ECO:0000256" key="3">
    <source>
        <dbReference type="SAM" id="MobiDB-lite"/>
    </source>
</evidence>
<feature type="region of interest" description="Disordered" evidence="3">
    <location>
        <begin position="1"/>
        <end position="29"/>
    </location>
</feature>
<evidence type="ECO:0000256" key="4">
    <source>
        <dbReference type="SAM" id="Phobius"/>
    </source>
</evidence>
<organism evidence="6 7">
    <name type="scientific">Taenia crassiceps</name>
    <dbReference type="NCBI Taxonomy" id="6207"/>
    <lineage>
        <taxon>Eukaryota</taxon>
        <taxon>Metazoa</taxon>
        <taxon>Spiralia</taxon>
        <taxon>Lophotrochozoa</taxon>
        <taxon>Platyhelminthes</taxon>
        <taxon>Cestoda</taxon>
        <taxon>Eucestoda</taxon>
        <taxon>Cyclophyllidea</taxon>
        <taxon>Taeniidae</taxon>
        <taxon>Taenia</taxon>
    </lineage>
</organism>
<keyword evidence="2" id="KW-0694">RNA-binding</keyword>
<dbReference type="Pfam" id="PF16544">
    <property type="entry name" value="STAR_dimer"/>
    <property type="match status" value="1"/>
</dbReference>
<dbReference type="Proteomes" id="UP001651158">
    <property type="component" value="Unassembled WGS sequence"/>
</dbReference>
<dbReference type="CDD" id="cd22383">
    <property type="entry name" value="KH-I_Hqk_like"/>
    <property type="match status" value="1"/>
</dbReference>
<feature type="domain" description="K Homology" evidence="5">
    <location>
        <begin position="96"/>
        <end position="196"/>
    </location>
</feature>
<reference evidence="6 7" key="1">
    <citation type="journal article" date="2022" name="Front. Cell. Infect. Microbiol.">
        <title>The Genomes of Two Strains of Taenia crassiceps the Animal Model for the Study of Human Cysticercosis.</title>
        <authorList>
            <person name="Bobes R.J."/>
            <person name="Estrada K."/>
            <person name="Rios-Valencia D.G."/>
            <person name="Calderon-Gallegos A."/>
            <person name="de la Torre P."/>
            <person name="Carrero J.C."/>
            <person name="Sanchez-Flores A."/>
            <person name="Laclette J.P."/>
        </authorList>
    </citation>
    <scope>NUCLEOTIDE SEQUENCE [LARGE SCALE GENOMIC DNA]</scope>
    <source>
        <strain evidence="6">WFUcys</strain>
    </source>
</reference>
<dbReference type="InterPro" id="IPR055256">
    <property type="entry name" value="KH_1_KHDC4/BBP-like"/>
</dbReference>
<dbReference type="SMART" id="SM00322">
    <property type="entry name" value="KH"/>
    <property type="match status" value="1"/>
</dbReference>
<dbReference type="PANTHER" id="PTHR11208:SF125">
    <property type="entry name" value="KH DOMAIN-CONTAINING RNA-BINDING PROTEIN QKI"/>
    <property type="match status" value="1"/>
</dbReference>
<dbReference type="SUPFAM" id="SSF54791">
    <property type="entry name" value="Eukaryotic type KH-domain (KH-domain type I)"/>
    <property type="match status" value="1"/>
</dbReference>
<keyword evidence="4" id="KW-0472">Membrane</keyword>
<sequence length="529" mass="57229">MVGKTEQPETNAETHDEIAKGPTEQFNSSLLQKATPEYLQELLMDKKQLQSMPNSFKHVELILEKEIAQVRERLFHKNGSIQMSNTDLPDPSGQIITLQRKVYIPVKENPTYNFVGRLLGPRGLTAKQMEQDLGCKIMVRGRGSMRDKRKEDQNRGKPNWEHLQEDLHVLVSVEDYESRAELRLQRAVNAITIFLEQGLRTPEDKDLLKQTQLMELAVLNDKERQQAQVQQMTQQQQHQFLLQQQYLSMLSSQSAIAAAAALAHNPAAQLLGPAGLRFGAPTASTHPSTAAAAAAAAAANPLFLGANPAPTPVTSSTPSAAVAAMNLAAAVMGGVPTIAPVTSTTTAAATPIGGALSSDQLAALLGVTNGAVSPNSAASSETSGQSMAAIAAGFPGTFPSLLPCTSANPSNPTTGTIIGSYSNAGDLENNSGSLKMRSTTSGRSNFYLSIMGCILFCLLHYVHTNNSDESTRQHQRPLHETAVVVIYVILALPSLSCDLYTSLLTYFYPFIFFVSLFIYSLLLKRDFTR</sequence>
<dbReference type="Pfam" id="PF22675">
    <property type="entry name" value="KH-I_KHDC4-BBP"/>
    <property type="match status" value="1"/>
</dbReference>
<comment type="caution">
    <text evidence="6">The sequence shown here is derived from an EMBL/GenBank/DDBJ whole genome shotgun (WGS) entry which is preliminary data.</text>
</comment>
<dbReference type="InterPro" id="IPR045071">
    <property type="entry name" value="BBP-like"/>
</dbReference>